<feature type="transmembrane region" description="Helical" evidence="19">
    <location>
        <begin position="301"/>
        <end position="320"/>
    </location>
</feature>
<dbReference type="PANTHER" id="PTHR43520">
    <property type="entry name" value="ATP7, ISOFORM B"/>
    <property type="match status" value="1"/>
</dbReference>
<keyword evidence="15" id="KW-0186">Copper</keyword>
<sequence>MNKHEHHQHKQTDEANHNGEHSHHDETHQDHHGQHEGHDHGHDHSHMIDDFKKRFYISTIVTIPILILSPMLQSFVNVDWRFTGDMYLLFILSTFVFFYGGMPFLKGAKDELKDKNPGMMTLIALAIVVAYGYSSLTVFGLPGNNFFWELATLVDIMLLGHWIEMRSVMSASNALEELVKLMPSEAHLIDEEGNVKEVPIQELTKGNRVLVKPGEKIPVDGVIEKGQSAVDESMLTGESVPVEKNIDDEVIGGAINGEGSLTVSVVKTGEESYLSQVVTMVKEAQESKSKTQDLSNRAARWLFYLALAAGLITLVVWLSLGYTFNYALERMVTVMIIACPHALGLATPLVVARSTALAAKRGLLIRNRASFEEARKLQSVVFDKTGTLTEGAFGITDVHIVDGFEEADVLALAASLEQESEHPIARGIV</sequence>
<dbReference type="InterPro" id="IPR023214">
    <property type="entry name" value="HAD_sf"/>
</dbReference>
<comment type="caution">
    <text evidence="22">The sequence shown here is derived from an EMBL/GenBank/DDBJ whole genome shotgun (WGS) entry which is preliminary data.</text>
</comment>
<keyword evidence="12" id="KW-0460">Magnesium</keyword>
<evidence type="ECO:0000256" key="15">
    <source>
        <dbReference type="ARBA" id="ARBA00023008"/>
    </source>
</evidence>
<keyword evidence="9 19" id="KW-0547">Nucleotide-binding</keyword>
<keyword evidence="17 19" id="KW-0472">Membrane</keyword>
<dbReference type="InterPro" id="IPR023299">
    <property type="entry name" value="ATPase_P-typ_cyto_dom_N"/>
</dbReference>
<proteinExistence type="inferred from homology"/>
<keyword evidence="10" id="KW-0187">Copper transport</keyword>
<feature type="compositionally biased region" description="Basic and acidic residues" evidence="20">
    <location>
        <begin position="10"/>
        <end position="44"/>
    </location>
</feature>
<feature type="transmembrane region" description="Helical" evidence="19">
    <location>
        <begin position="117"/>
        <end position="134"/>
    </location>
</feature>
<evidence type="ECO:0000256" key="20">
    <source>
        <dbReference type="SAM" id="MobiDB-lite"/>
    </source>
</evidence>
<feature type="domain" description="P-type ATPase A" evidence="21">
    <location>
        <begin position="181"/>
        <end position="281"/>
    </location>
</feature>
<keyword evidence="5 19" id="KW-1003">Cell membrane</keyword>
<dbReference type="Pfam" id="PF00122">
    <property type="entry name" value="E1-E2_ATPase"/>
    <property type="match status" value="1"/>
</dbReference>
<accession>A0A2V3W282</accession>
<evidence type="ECO:0000256" key="17">
    <source>
        <dbReference type="ARBA" id="ARBA00023136"/>
    </source>
</evidence>
<dbReference type="SUPFAM" id="SSF81660">
    <property type="entry name" value="Metal cation-transporting ATPase, ATP-binding domain N"/>
    <property type="match status" value="1"/>
</dbReference>
<evidence type="ECO:0000256" key="18">
    <source>
        <dbReference type="ARBA" id="ARBA00049289"/>
    </source>
</evidence>
<dbReference type="InterPro" id="IPR001757">
    <property type="entry name" value="P_typ_ATPase"/>
</dbReference>
<dbReference type="GO" id="GO:0005886">
    <property type="term" value="C:plasma membrane"/>
    <property type="evidence" value="ECO:0007669"/>
    <property type="project" value="UniProtKB-SubCell"/>
</dbReference>
<name>A0A2V3W282_9BACI</name>
<keyword evidence="7 19" id="KW-0812">Transmembrane</keyword>
<keyword evidence="4" id="KW-0813">Transport</keyword>
<comment type="subcellular location">
    <subcellularLocation>
        <location evidence="1">Cell membrane</location>
        <topology evidence="1">Multi-pass membrane protein</topology>
    </subcellularLocation>
</comment>
<comment type="similarity">
    <text evidence="2 19">Belongs to the cation transport ATPase (P-type) (TC 3.A.3) family. Type IB subfamily.</text>
</comment>
<feature type="non-terminal residue" evidence="22">
    <location>
        <position position="429"/>
    </location>
</feature>
<evidence type="ECO:0000256" key="11">
    <source>
        <dbReference type="ARBA" id="ARBA00022840"/>
    </source>
</evidence>
<dbReference type="PANTHER" id="PTHR43520:SF5">
    <property type="entry name" value="CATION-TRANSPORTING P-TYPE ATPASE-RELATED"/>
    <property type="match status" value="1"/>
</dbReference>
<evidence type="ECO:0000256" key="8">
    <source>
        <dbReference type="ARBA" id="ARBA00022723"/>
    </source>
</evidence>
<dbReference type="Proteomes" id="UP000247922">
    <property type="component" value="Unassembled WGS sequence"/>
</dbReference>
<dbReference type="PROSITE" id="PS00154">
    <property type="entry name" value="ATPASE_E1_E2"/>
    <property type="match status" value="1"/>
</dbReference>
<feature type="region of interest" description="Disordered" evidence="20">
    <location>
        <begin position="1"/>
        <end position="44"/>
    </location>
</feature>
<evidence type="ECO:0000256" key="14">
    <source>
        <dbReference type="ARBA" id="ARBA00022989"/>
    </source>
</evidence>
<dbReference type="AlphaFoldDB" id="A0A2V3W282"/>
<dbReference type="InterPro" id="IPR008250">
    <property type="entry name" value="ATPase_P-typ_transduc_dom_A_sf"/>
</dbReference>
<keyword evidence="6" id="KW-0597">Phosphoprotein</keyword>
<evidence type="ECO:0000256" key="2">
    <source>
        <dbReference type="ARBA" id="ARBA00006024"/>
    </source>
</evidence>
<evidence type="ECO:0000256" key="4">
    <source>
        <dbReference type="ARBA" id="ARBA00022448"/>
    </source>
</evidence>
<evidence type="ECO:0000256" key="16">
    <source>
        <dbReference type="ARBA" id="ARBA00023065"/>
    </source>
</evidence>
<dbReference type="GO" id="GO:0016887">
    <property type="term" value="F:ATP hydrolysis activity"/>
    <property type="evidence" value="ECO:0007669"/>
    <property type="project" value="InterPro"/>
</dbReference>
<dbReference type="SUPFAM" id="SSF81665">
    <property type="entry name" value="Calcium ATPase, transmembrane domain M"/>
    <property type="match status" value="1"/>
</dbReference>
<evidence type="ECO:0000313" key="22">
    <source>
        <dbReference type="EMBL" id="PXW87218.1"/>
    </source>
</evidence>
<keyword evidence="16" id="KW-0406">Ion transport</keyword>
<feature type="transmembrane region" description="Helical" evidence="19">
    <location>
        <begin position="146"/>
        <end position="163"/>
    </location>
</feature>
<keyword evidence="11 19" id="KW-0067">ATP-binding</keyword>
<evidence type="ECO:0000256" key="10">
    <source>
        <dbReference type="ARBA" id="ARBA00022796"/>
    </source>
</evidence>
<keyword evidence="23" id="KW-1185">Reference proteome</keyword>
<dbReference type="Gene3D" id="3.40.50.1000">
    <property type="entry name" value="HAD superfamily/HAD-like"/>
    <property type="match status" value="1"/>
</dbReference>
<evidence type="ECO:0000256" key="3">
    <source>
        <dbReference type="ARBA" id="ARBA00012517"/>
    </source>
</evidence>
<evidence type="ECO:0000259" key="21">
    <source>
        <dbReference type="Pfam" id="PF00122"/>
    </source>
</evidence>
<dbReference type="GO" id="GO:0005524">
    <property type="term" value="F:ATP binding"/>
    <property type="evidence" value="ECO:0007669"/>
    <property type="project" value="UniProtKB-UniRule"/>
</dbReference>
<dbReference type="SUPFAM" id="SSF81653">
    <property type="entry name" value="Calcium ATPase, transduction domain A"/>
    <property type="match status" value="1"/>
</dbReference>
<dbReference type="FunFam" id="2.70.150.10:FF:000020">
    <property type="entry name" value="Copper-exporting P-type ATPase A"/>
    <property type="match status" value="1"/>
</dbReference>
<comment type="catalytic activity">
    <reaction evidence="18">
        <text>Cu(+)(in) + ATP + H2O = Cu(+)(out) + ADP + phosphate + H(+)</text>
        <dbReference type="Rhea" id="RHEA:25792"/>
        <dbReference type="ChEBI" id="CHEBI:15377"/>
        <dbReference type="ChEBI" id="CHEBI:15378"/>
        <dbReference type="ChEBI" id="CHEBI:30616"/>
        <dbReference type="ChEBI" id="CHEBI:43474"/>
        <dbReference type="ChEBI" id="CHEBI:49552"/>
        <dbReference type="ChEBI" id="CHEBI:456216"/>
        <dbReference type="EC" id="7.2.2.8"/>
    </reaction>
</comment>
<dbReference type="EC" id="7.2.2.8" evidence="3"/>
<dbReference type="RefSeq" id="WP_146206380.1">
    <property type="nucleotide sequence ID" value="NZ_QJJR01000017.1"/>
</dbReference>
<dbReference type="Gene3D" id="2.70.150.10">
    <property type="entry name" value="Calcium-transporting ATPase, cytoplasmic transduction domain A"/>
    <property type="match status" value="1"/>
</dbReference>
<organism evidence="22 23">
    <name type="scientific">Streptohalobacillus salinus</name>
    <dbReference type="NCBI Taxonomy" id="621096"/>
    <lineage>
        <taxon>Bacteria</taxon>
        <taxon>Bacillati</taxon>
        <taxon>Bacillota</taxon>
        <taxon>Bacilli</taxon>
        <taxon>Bacillales</taxon>
        <taxon>Bacillaceae</taxon>
        <taxon>Streptohalobacillus</taxon>
    </lineage>
</organism>
<gene>
    <name evidence="22" type="ORF">DES38_11757</name>
</gene>
<dbReference type="PRINTS" id="PR00119">
    <property type="entry name" value="CATATPASE"/>
</dbReference>
<feature type="transmembrane region" description="Helical" evidence="19">
    <location>
        <begin position="332"/>
        <end position="352"/>
    </location>
</feature>
<protein>
    <recommendedName>
        <fullName evidence="3">P-type Cu(+) transporter</fullName>
        <ecNumber evidence="3">7.2.2.8</ecNumber>
    </recommendedName>
</protein>
<dbReference type="NCBIfam" id="TIGR01494">
    <property type="entry name" value="ATPase_P-type"/>
    <property type="match status" value="1"/>
</dbReference>
<dbReference type="NCBIfam" id="TIGR01525">
    <property type="entry name" value="ATPase-IB_hvy"/>
    <property type="match status" value="1"/>
</dbReference>
<dbReference type="OrthoDB" id="9813266at2"/>
<evidence type="ECO:0000313" key="23">
    <source>
        <dbReference type="Proteomes" id="UP000247922"/>
    </source>
</evidence>
<dbReference type="InterPro" id="IPR059000">
    <property type="entry name" value="ATPase_P-type_domA"/>
</dbReference>
<keyword evidence="14 19" id="KW-1133">Transmembrane helix</keyword>
<dbReference type="EMBL" id="QJJR01000017">
    <property type="protein sequence ID" value="PXW87218.1"/>
    <property type="molecule type" value="Genomic_DNA"/>
</dbReference>
<reference evidence="22 23" key="1">
    <citation type="submission" date="2018-05" db="EMBL/GenBank/DDBJ databases">
        <title>Genomic Encyclopedia of Type Strains, Phase IV (KMG-IV): sequencing the most valuable type-strain genomes for metagenomic binning, comparative biology and taxonomic classification.</title>
        <authorList>
            <person name="Goeker M."/>
        </authorList>
    </citation>
    <scope>NUCLEOTIDE SEQUENCE [LARGE SCALE GENOMIC DNA]</scope>
    <source>
        <strain evidence="22 23">DSM 22440</strain>
    </source>
</reference>
<dbReference type="Gene3D" id="3.40.1110.10">
    <property type="entry name" value="Calcium-transporting ATPase, cytoplasmic domain N"/>
    <property type="match status" value="1"/>
</dbReference>
<dbReference type="GO" id="GO:0043682">
    <property type="term" value="F:P-type divalent copper transporter activity"/>
    <property type="evidence" value="ECO:0007669"/>
    <property type="project" value="TreeGrafter"/>
</dbReference>
<evidence type="ECO:0000256" key="9">
    <source>
        <dbReference type="ARBA" id="ARBA00022741"/>
    </source>
</evidence>
<evidence type="ECO:0000256" key="1">
    <source>
        <dbReference type="ARBA" id="ARBA00004651"/>
    </source>
</evidence>
<dbReference type="GO" id="GO:0055070">
    <property type="term" value="P:copper ion homeostasis"/>
    <property type="evidence" value="ECO:0007669"/>
    <property type="project" value="TreeGrafter"/>
</dbReference>
<evidence type="ECO:0000256" key="5">
    <source>
        <dbReference type="ARBA" id="ARBA00022475"/>
    </source>
</evidence>
<evidence type="ECO:0000256" key="13">
    <source>
        <dbReference type="ARBA" id="ARBA00022967"/>
    </source>
</evidence>
<keyword evidence="13" id="KW-1278">Translocase</keyword>
<evidence type="ECO:0000256" key="19">
    <source>
        <dbReference type="RuleBase" id="RU362081"/>
    </source>
</evidence>
<evidence type="ECO:0000256" key="7">
    <source>
        <dbReference type="ARBA" id="ARBA00022692"/>
    </source>
</evidence>
<feature type="transmembrane region" description="Helical" evidence="19">
    <location>
        <begin position="87"/>
        <end position="105"/>
    </location>
</feature>
<dbReference type="InterPro" id="IPR027256">
    <property type="entry name" value="P-typ_ATPase_IB"/>
</dbReference>
<dbReference type="InterPro" id="IPR018303">
    <property type="entry name" value="ATPase_P-typ_P_site"/>
</dbReference>
<dbReference type="GO" id="GO:0005507">
    <property type="term" value="F:copper ion binding"/>
    <property type="evidence" value="ECO:0007669"/>
    <property type="project" value="TreeGrafter"/>
</dbReference>
<keyword evidence="8 19" id="KW-0479">Metal-binding</keyword>
<evidence type="ECO:0000256" key="12">
    <source>
        <dbReference type="ARBA" id="ARBA00022842"/>
    </source>
</evidence>
<evidence type="ECO:0000256" key="6">
    <source>
        <dbReference type="ARBA" id="ARBA00022553"/>
    </source>
</evidence>
<dbReference type="GO" id="GO:0140581">
    <property type="term" value="F:P-type monovalent copper transporter activity"/>
    <property type="evidence" value="ECO:0007669"/>
    <property type="project" value="UniProtKB-EC"/>
</dbReference>
<feature type="transmembrane region" description="Helical" evidence="19">
    <location>
        <begin position="55"/>
        <end position="75"/>
    </location>
</feature>
<dbReference type="InterPro" id="IPR023298">
    <property type="entry name" value="ATPase_P-typ_TM_dom_sf"/>
</dbReference>